<evidence type="ECO:0000313" key="3">
    <source>
        <dbReference type="EnsemblFungi" id="PTTG_09734-t43_1-p1"/>
    </source>
</evidence>
<dbReference type="Proteomes" id="UP000005240">
    <property type="component" value="Unassembled WGS sequence"/>
</dbReference>
<reference evidence="3 4" key="3">
    <citation type="journal article" date="2017" name="G3 (Bethesda)">
        <title>Comparative analysis highlights variable genome content of wheat rusts and divergence of the mating loci.</title>
        <authorList>
            <person name="Cuomo C.A."/>
            <person name="Bakkeren G."/>
            <person name="Khalil H.B."/>
            <person name="Panwar V."/>
            <person name="Joly D."/>
            <person name="Linning R."/>
            <person name="Sakthikumar S."/>
            <person name="Song X."/>
            <person name="Adiconis X."/>
            <person name="Fan L."/>
            <person name="Goldberg J.M."/>
            <person name="Levin J.Z."/>
            <person name="Young S."/>
            <person name="Zeng Q."/>
            <person name="Anikster Y."/>
            <person name="Bruce M."/>
            <person name="Wang M."/>
            <person name="Yin C."/>
            <person name="McCallum B."/>
            <person name="Szabo L.J."/>
            <person name="Hulbert S."/>
            <person name="Chen X."/>
            <person name="Fellers J.P."/>
        </authorList>
    </citation>
    <scope>NUCLEOTIDE SEQUENCE</scope>
    <source>
        <strain evidence="4">Isolate 1-1 / race 1 (BBBD)</strain>
        <strain evidence="3">isolate 1-1 / race 1 (BBBD)</strain>
    </source>
</reference>
<reference evidence="2" key="1">
    <citation type="submission" date="2009-11" db="EMBL/GenBank/DDBJ databases">
        <authorList>
            <consortium name="The Broad Institute Genome Sequencing Platform"/>
            <person name="Ward D."/>
            <person name="Feldgarden M."/>
            <person name="Earl A."/>
            <person name="Young S.K."/>
            <person name="Zeng Q."/>
            <person name="Koehrsen M."/>
            <person name="Alvarado L."/>
            <person name="Berlin A."/>
            <person name="Bochicchio J."/>
            <person name="Borenstein D."/>
            <person name="Chapman S.B."/>
            <person name="Chen Z."/>
            <person name="Engels R."/>
            <person name="Freedman E."/>
            <person name="Gellesch M."/>
            <person name="Goldberg J."/>
            <person name="Griggs A."/>
            <person name="Gujja S."/>
            <person name="Heilman E."/>
            <person name="Heiman D."/>
            <person name="Hepburn T."/>
            <person name="Howarth C."/>
            <person name="Jen D."/>
            <person name="Larson L."/>
            <person name="Lewis B."/>
            <person name="Mehta T."/>
            <person name="Park D."/>
            <person name="Pearson M."/>
            <person name="Roberts A."/>
            <person name="Saif S."/>
            <person name="Shea T."/>
            <person name="Shenoy N."/>
            <person name="Sisk P."/>
            <person name="Stolte C."/>
            <person name="Sykes S."/>
            <person name="Thomson T."/>
            <person name="Walk T."/>
            <person name="White J."/>
            <person name="Yandava C."/>
            <person name="Izard J."/>
            <person name="Baranova O.V."/>
            <person name="Blanton J.M."/>
            <person name="Tanner A.C."/>
            <person name="Dewhirst F.E."/>
            <person name="Haas B."/>
            <person name="Nusbaum C."/>
            <person name="Birren B."/>
        </authorList>
    </citation>
    <scope>NUCLEOTIDE SEQUENCE [LARGE SCALE GENOMIC DNA]</scope>
    <source>
        <strain evidence="2">1-1 BBBD Race 1</strain>
    </source>
</reference>
<dbReference type="EMBL" id="ADAS02000096">
    <property type="protein sequence ID" value="OAV90666.1"/>
    <property type="molecule type" value="Genomic_DNA"/>
</dbReference>
<dbReference type="EnsemblFungi" id="PTTG_09734-t43_1">
    <property type="protein sequence ID" value="PTTG_09734-t43_1-p1"/>
    <property type="gene ID" value="PTTG_09734"/>
</dbReference>
<sequence length="266" mass="28551">MYSGVPVPIKASLPGNTLISAAPVRTPTTPAAQPTTVPPTIAAGGKQKPKRSAEEMARAADEAAATKHGFMIFAKCLTKMVKEINLTEYSSRPMWANDRCLGLTHTTPFLSPAPAAPQANGPTGGKDTNDRPKADRTTTVDGFSSPGEHQPDPPTQAHQIGLLNPVPAPLAPRSATVHVRPHCCRRPTGRAQAPAPAARRRPVGRPVPSYVWVRPEPFGGRPVRPPLPSLIRATRGLTLKGFLEQCQINPHNLHTRIILHENQVID</sequence>
<name>A0A180GD53_PUCT1</name>
<gene>
    <name evidence="2" type="ORF">PTTG_09734</name>
</gene>
<evidence type="ECO:0000313" key="2">
    <source>
        <dbReference type="EMBL" id="OAV90666.1"/>
    </source>
</evidence>
<protein>
    <submittedName>
        <fullName evidence="2 3">Uncharacterized protein</fullName>
    </submittedName>
</protein>
<feature type="compositionally biased region" description="Low complexity" evidence="1">
    <location>
        <begin position="21"/>
        <end position="43"/>
    </location>
</feature>
<feature type="region of interest" description="Disordered" evidence="1">
    <location>
        <begin position="108"/>
        <end position="164"/>
    </location>
</feature>
<evidence type="ECO:0000313" key="4">
    <source>
        <dbReference type="Proteomes" id="UP000005240"/>
    </source>
</evidence>
<dbReference type="AlphaFoldDB" id="A0A180GD53"/>
<accession>A0A180GD53</accession>
<feature type="compositionally biased region" description="Basic and acidic residues" evidence="1">
    <location>
        <begin position="127"/>
        <end position="138"/>
    </location>
</feature>
<dbReference type="VEuPathDB" id="FungiDB:PTTG_09734"/>
<keyword evidence="4" id="KW-1185">Reference proteome</keyword>
<organism evidence="2">
    <name type="scientific">Puccinia triticina (isolate 1-1 / race 1 (BBBD))</name>
    <name type="common">Brown leaf rust fungus</name>
    <dbReference type="NCBI Taxonomy" id="630390"/>
    <lineage>
        <taxon>Eukaryota</taxon>
        <taxon>Fungi</taxon>
        <taxon>Dikarya</taxon>
        <taxon>Basidiomycota</taxon>
        <taxon>Pucciniomycotina</taxon>
        <taxon>Pucciniomycetes</taxon>
        <taxon>Pucciniales</taxon>
        <taxon>Pucciniaceae</taxon>
        <taxon>Puccinia</taxon>
    </lineage>
</organism>
<feature type="region of interest" description="Disordered" evidence="1">
    <location>
        <begin position="21"/>
        <end position="50"/>
    </location>
</feature>
<reference evidence="3" key="4">
    <citation type="submission" date="2025-05" db="UniProtKB">
        <authorList>
            <consortium name="EnsemblFungi"/>
        </authorList>
    </citation>
    <scope>IDENTIFICATION</scope>
    <source>
        <strain evidence="3">isolate 1-1 / race 1 (BBBD)</strain>
    </source>
</reference>
<proteinExistence type="predicted"/>
<reference evidence="2" key="2">
    <citation type="submission" date="2016-05" db="EMBL/GenBank/DDBJ databases">
        <title>Comparative analysis highlights variable genome content of wheat rusts and divergence of the mating loci.</title>
        <authorList>
            <person name="Cuomo C.A."/>
            <person name="Bakkeren G."/>
            <person name="Szabo L."/>
            <person name="Khalil H."/>
            <person name="Joly D."/>
            <person name="Goldberg J."/>
            <person name="Young S."/>
            <person name="Zeng Q."/>
            <person name="Fellers J."/>
        </authorList>
    </citation>
    <scope>NUCLEOTIDE SEQUENCE [LARGE SCALE GENOMIC DNA]</scope>
    <source>
        <strain evidence="2">1-1 BBBD Race 1</strain>
    </source>
</reference>
<evidence type="ECO:0000256" key="1">
    <source>
        <dbReference type="SAM" id="MobiDB-lite"/>
    </source>
</evidence>